<protein>
    <submittedName>
        <fullName evidence="6">Cystathionine gamma-lyase</fullName>
    </submittedName>
</protein>
<sequence>MSGDSTRCVKAVAAEAHPGSPMQRGPVFAAPYQLSADEGTESDTYARASNPGWRDLESALAMLEGASGALVVGSGMSAVTVAVRTLLTAGDTVIVPADGYYQVRAYARERWEPLGITVHEVTTSDMASESTAALLASAEGTTVVVAETPANPSLDVVDLRALSRRCRDAGAVLVVDNTTATPLGQQPLELGADVVVASGTKALSGHSDLLMGYIAVSDAEFLAGMERERALSGTVLGPFETWLAHRSLGTAGLRFERQCANASAVADLVAAHPAAQRVRYPGLASDPSHAVASGQMRRFGGLVSFELGSAEQFHRFVAGSELLVSATSFGGLHTTADRRARWGDAVPDGFVRLSCGIEDTDDLLADVERALSGV</sequence>
<dbReference type="InterPro" id="IPR015421">
    <property type="entry name" value="PyrdxlP-dep_Trfase_major"/>
</dbReference>
<proteinExistence type="inferred from homology"/>
<dbReference type="PANTHER" id="PTHR11808:SF85">
    <property type="entry name" value="CYSTATHIONINE GAMMA-LYASE-RELATED"/>
    <property type="match status" value="1"/>
</dbReference>
<dbReference type="InterPro" id="IPR015422">
    <property type="entry name" value="PyrdxlP-dep_Trfase_small"/>
</dbReference>
<dbReference type="Proteomes" id="UP000245711">
    <property type="component" value="Chromosome"/>
</dbReference>
<dbReference type="Gene3D" id="3.90.1150.10">
    <property type="entry name" value="Aspartate Aminotransferase, domain 1"/>
    <property type="match status" value="1"/>
</dbReference>
<accession>A0A2S2BXB0</accession>
<evidence type="ECO:0000313" key="6">
    <source>
        <dbReference type="EMBL" id="AWK73213.1"/>
    </source>
</evidence>
<dbReference type="EMBL" id="CP021354">
    <property type="protein sequence ID" value="AWK73213.1"/>
    <property type="molecule type" value="Genomic_DNA"/>
</dbReference>
<keyword evidence="6" id="KW-0456">Lyase</keyword>
<dbReference type="NCBIfam" id="NF005758">
    <property type="entry name" value="PRK07582.1"/>
    <property type="match status" value="1"/>
</dbReference>
<dbReference type="GO" id="GO:0004123">
    <property type="term" value="F:cystathionine gamma-lyase activity"/>
    <property type="evidence" value="ECO:0007669"/>
    <property type="project" value="TreeGrafter"/>
</dbReference>
<evidence type="ECO:0000256" key="1">
    <source>
        <dbReference type="ARBA" id="ARBA00001933"/>
    </source>
</evidence>
<dbReference type="KEGG" id="roz:CBI38_18250"/>
<gene>
    <name evidence="6" type="ORF">CBI38_18250</name>
</gene>
<comment type="similarity">
    <text evidence="5">Belongs to the trans-sulfuration enzymes family.</text>
</comment>
<dbReference type="OrthoDB" id="9780685at2"/>
<dbReference type="GO" id="GO:0009086">
    <property type="term" value="P:methionine biosynthetic process"/>
    <property type="evidence" value="ECO:0007669"/>
    <property type="project" value="UniProtKB-KW"/>
</dbReference>
<evidence type="ECO:0000256" key="2">
    <source>
        <dbReference type="ARBA" id="ARBA00022898"/>
    </source>
</evidence>
<feature type="modified residue" description="N6-(pyridoxal phosphate)lysine" evidence="4">
    <location>
        <position position="201"/>
    </location>
</feature>
<dbReference type="GO" id="GO:0030170">
    <property type="term" value="F:pyridoxal phosphate binding"/>
    <property type="evidence" value="ECO:0007669"/>
    <property type="project" value="InterPro"/>
</dbReference>
<dbReference type="InterPro" id="IPR000277">
    <property type="entry name" value="Cys/Met-Metab_PyrdxlP-dep_enz"/>
</dbReference>
<dbReference type="PIRSF" id="PIRSF001434">
    <property type="entry name" value="CGS"/>
    <property type="match status" value="1"/>
</dbReference>
<evidence type="ECO:0000313" key="7">
    <source>
        <dbReference type="Proteomes" id="UP000245711"/>
    </source>
</evidence>
<dbReference type="GO" id="GO:0005737">
    <property type="term" value="C:cytoplasm"/>
    <property type="evidence" value="ECO:0007669"/>
    <property type="project" value="TreeGrafter"/>
</dbReference>
<keyword evidence="3" id="KW-0486">Methionine biosynthesis</keyword>
<dbReference type="SUPFAM" id="SSF53383">
    <property type="entry name" value="PLP-dependent transferases"/>
    <property type="match status" value="1"/>
</dbReference>
<reference evidence="6 7" key="1">
    <citation type="submission" date="2017-05" db="EMBL/GenBank/DDBJ databases">
        <title>Isolation of Rhodococcus sp. S2-17 biodegrading of BP-3.</title>
        <authorList>
            <person name="Lee Y."/>
            <person name="Kim K.H."/>
            <person name="Chun B.H."/>
            <person name="Jung H.S."/>
            <person name="Jeon C.O."/>
        </authorList>
    </citation>
    <scope>NUCLEOTIDE SEQUENCE [LARGE SCALE GENOMIC DNA]</scope>
    <source>
        <strain evidence="6 7">S2-17</strain>
    </source>
</reference>
<dbReference type="RefSeq" id="WP_109331011.1">
    <property type="nucleotide sequence ID" value="NZ_CP021354.1"/>
</dbReference>
<dbReference type="Gene3D" id="3.40.640.10">
    <property type="entry name" value="Type I PLP-dependent aspartate aminotransferase-like (Major domain)"/>
    <property type="match status" value="1"/>
</dbReference>
<dbReference type="GO" id="GO:0019343">
    <property type="term" value="P:cysteine biosynthetic process via cystathionine"/>
    <property type="evidence" value="ECO:0007669"/>
    <property type="project" value="TreeGrafter"/>
</dbReference>
<evidence type="ECO:0000256" key="4">
    <source>
        <dbReference type="PIRSR" id="PIRSR001434-2"/>
    </source>
</evidence>
<name>A0A2S2BXB0_9NOCA</name>
<keyword evidence="2 4" id="KW-0663">Pyridoxal phosphate</keyword>
<dbReference type="AlphaFoldDB" id="A0A2S2BXB0"/>
<dbReference type="Pfam" id="PF01053">
    <property type="entry name" value="Cys_Met_Meta_PP"/>
    <property type="match status" value="1"/>
</dbReference>
<evidence type="ECO:0000256" key="5">
    <source>
        <dbReference type="RuleBase" id="RU362118"/>
    </source>
</evidence>
<organism evidence="6 7">
    <name type="scientific">Rhodococcus oxybenzonivorans</name>
    <dbReference type="NCBI Taxonomy" id="1990687"/>
    <lineage>
        <taxon>Bacteria</taxon>
        <taxon>Bacillati</taxon>
        <taxon>Actinomycetota</taxon>
        <taxon>Actinomycetes</taxon>
        <taxon>Mycobacteriales</taxon>
        <taxon>Nocardiaceae</taxon>
        <taxon>Rhodococcus</taxon>
    </lineage>
</organism>
<comment type="cofactor">
    <cofactor evidence="1 5">
        <name>pyridoxal 5'-phosphate</name>
        <dbReference type="ChEBI" id="CHEBI:597326"/>
    </cofactor>
</comment>
<dbReference type="GO" id="GO:0019346">
    <property type="term" value="P:transsulfuration"/>
    <property type="evidence" value="ECO:0007669"/>
    <property type="project" value="InterPro"/>
</dbReference>
<keyword evidence="3" id="KW-0028">Amino-acid biosynthesis</keyword>
<evidence type="ECO:0000256" key="3">
    <source>
        <dbReference type="ARBA" id="ARBA00023167"/>
    </source>
</evidence>
<dbReference type="PANTHER" id="PTHR11808">
    <property type="entry name" value="TRANS-SULFURATION ENZYME FAMILY MEMBER"/>
    <property type="match status" value="1"/>
</dbReference>
<keyword evidence="7" id="KW-1185">Reference proteome</keyword>
<dbReference type="InterPro" id="IPR015424">
    <property type="entry name" value="PyrdxlP-dep_Trfase"/>
</dbReference>